<evidence type="ECO:0000256" key="4">
    <source>
        <dbReference type="ARBA" id="ARBA00022989"/>
    </source>
</evidence>
<evidence type="ECO:0000256" key="1">
    <source>
        <dbReference type="ARBA" id="ARBA00004651"/>
    </source>
</evidence>
<feature type="transmembrane region" description="Helical" evidence="6">
    <location>
        <begin position="232"/>
        <end position="250"/>
    </location>
</feature>
<feature type="transmembrane region" description="Helical" evidence="6">
    <location>
        <begin position="328"/>
        <end position="354"/>
    </location>
</feature>
<feature type="transmembrane region" description="Helical" evidence="6">
    <location>
        <begin position="161"/>
        <end position="182"/>
    </location>
</feature>
<evidence type="ECO:0000256" key="2">
    <source>
        <dbReference type="ARBA" id="ARBA00022448"/>
    </source>
</evidence>
<organism evidence="8 9">
    <name type="scientific">Sporosarcina soli</name>
    <dbReference type="NCBI Taxonomy" id="334736"/>
    <lineage>
        <taxon>Bacteria</taxon>
        <taxon>Bacillati</taxon>
        <taxon>Bacillota</taxon>
        <taxon>Bacilli</taxon>
        <taxon>Bacillales</taxon>
        <taxon>Caryophanaceae</taxon>
        <taxon>Sporosarcina</taxon>
    </lineage>
</organism>
<feature type="domain" description="Major facilitator superfamily (MFS) profile" evidence="7">
    <location>
        <begin position="7"/>
        <end position="419"/>
    </location>
</feature>
<comment type="caution">
    <text evidence="8">The sequence shown here is derived from an EMBL/GenBank/DDBJ whole genome shotgun (WGS) entry which is preliminary data.</text>
</comment>
<dbReference type="InterPro" id="IPR011701">
    <property type="entry name" value="MFS"/>
</dbReference>
<keyword evidence="2" id="KW-0813">Transport</keyword>
<evidence type="ECO:0000256" key="5">
    <source>
        <dbReference type="ARBA" id="ARBA00023136"/>
    </source>
</evidence>
<feature type="transmembrane region" description="Helical" evidence="6">
    <location>
        <begin position="98"/>
        <end position="119"/>
    </location>
</feature>
<dbReference type="InterPro" id="IPR036259">
    <property type="entry name" value="MFS_trans_sf"/>
</dbReference>
<feature type="transmembrane region" description="Helical" evidence="6">
    <location>
        <begin position="302"/>
        <end position="322"/>
    </location>
</feature>
<evidence type="ECO:0000313" key="8">
    <source>
        <dbReference type="EMBL" id="MFC5589755.1"/>
    </source>
</evidence>
<feature type="transmembrane region" description="Helical" evidence="6">
    <location>
        <begin position="393"/>
        <end position="415"/>
    </location>
</feature>
<proteinExistence type="predicted"/>
<dbReference type="Gene3D" id="1.20.1250.20">
    <property type="entry name" value="MFS general substrate transporter like domains"/>
    <property type="match status" value="2"/>
</dbReference>
<gene>
    <name evidence="8" type="ORF">ACFPRA_12695</name>
</gene>
<name>A0ABW0TLJ0_9BACL</name>
<dbReference type="PROSITE" id="PS50850">
    <property type="entry name" value="MFS"/>
    <property type="match status" value="1"/>
</dbReference>
<keyword evidence="4 6" id="KW-1133">Transmembrane helix</keyword>
<sequence length="434" mass="47627">MKYRWIIISFITAVFFIQFVDRVIISLATNAIMNEFGFSPGQFGIILSAFFWGLVPAGVFAGVAADRWGSKKVFAWGATWWSLFTVGTAGAFSFGTFVIARVLFGVGEGPALSNAIRIVTNWFSPKEYSTALGLANSGVYIAPALATPVIVWMIATFGWRSPFYIMGALGLLWVIVWLKWFTDKPESNKYMKEEEKKWLKLEQMNISKNSDLGEKKSFKEMLTVPRGVRGTIYANLWVLFCFGFVFYFLLTWLPGYLMLERGLDLKSMGVVASIPWIGAALGSLVGGRVSDLLYRKTNSRRIARAYLATGWFIILAVCLILVNQMTSILGLVSILTLACFVLSCAHAPITTVIVETVPERAGSIGGLTQLAQTLPGIFAPMITGFLVEITGSFNTTFAFSAGMIISGIVVVLLFLHPPEISPSAKQSITAPEVS</sequence>
<feature type="transmembrane region" description="Helical" evidence="6">
    <location>
        <begin position="270"/>
        <end position="290"/>
    </location>
</feature>
<dbReference type="SUPFAM" id="SSF103473">
    <property type="entry name" value="MFS general substrate transporter"/>
    <property type="match status" value="1"/>
</dbReference>
<dbReference type="InterPro" id="IPR020846">
    <property type="entry name" value="MFS_dom"/>
</dbReference>
<dbReference type="RefSeq" id="WP_381435123.1">
    <property type="nucleotide sequence ID" value="NZ_JBHSNO010000006.1"/>
</dbReference>
<evidence type="ECO:0000256" key="6">
    <source>
        <dbReference type="SAM" id="Phobius"/>
    </source>
</evidence>
<keyword evidence="3 6" id="KW-0812">Transmembrane</keyword>
<dbReference type="InterPro" id="IPR050382">
    <property type="entry name" value="MFS_Na/Anion_cotransporter"/>
</dbReference>
<comment type="subcellular location">
    <subcellularLocation>
        <location evidence="1">Cell membrane</location>
        <topology evidence="1">Multi-pass membrane protein</topology>
    </subcellularLocation>
</comment>
<evidence type="ECO:0000313" key="9">
    <source>
        <dbReference type="Proteomes" id="UP001596109"/>
    </source>
</evidence>
<evidence type="ECO:0000259" key="7">
    <source>
        <dbReference type="PROSITE" id="PS50850"/>
    </source>
</evidence>
<dbReference type="CDD" id="cd17319">
    <property type="entry name" value="MFS_ExuT_GudP_like"/>
    <property type="match status" value="1"/>
</dbReference>
<dbReference type="PANTHER" id="PTHR11662">
    <property type="entry name" value="SOLUTE CARRIER FAMILY 17"/>
    <property type="match status" value="1"/>
</dbReference>
<feature type="transmembrane region" description="Helical" evidence="6">
    <location>
        <begin position="38"/>
        <end position="61"/>
    </location>
</feature>
<keyword evidence="5 6" id="KW-0472">Membrane</keyword>
<dbReference type="PANTHER" id="PTHR11662:SF399">
    <property type="entry name" value="FI19708P1-RELATED"/>
    <property type="match status" value="1"/>
</dbReference>
<reference evidence="9" key="1">
    <citation type="journal article" date="2019" name="Int. J. Syst. Evol. Microbiol.">
        <title>The Global Catalogue of Microorganisms (GCM) 10K type strain sequencing project: providing services to taxonomists for standard genome sequencing and annotation.</title>
        <authorList>
            <consortium name="The Broad Institute Genomics Platform"/>
            <consortium name="The Broad Institute Genome Sequencing Center for Infectious Disease"/>
            <person name="Wu L."/>
            <person name="Ma J."/>
        </authorList>
    </citation>
    <scope>NUCLEOTIDE SEQUENCE [LARGE SCALE GENOMIC DNA]</scope>
    <source>
        <strain evidence="9">CGMCC 4.1434</strain>
    </source>
</reference>
<feature type="transmembrane region" description="Helical" evidence="6">
    <location>
        <begin position="366"/>
        <end position="387"/>
    </location>
</feature>
<protein>
    <submittedName>
        <fullName evidence="8">MFS transporter</fullName>
    </submittedName>
</protein>
<dbReference type="Pfam" id="PF07690">
    <property type="entry name" value="MFS_1"/>
    <property type="match status" value="1"/>
</dbReference>
<dbReference type="EMBL" id="JBHSNO010000006">
    <property type="protein sequence ID" value="MFC5589755.1"/>
    <property type="molecule type" value="Genomic_DNA"/>
</dbReference>
<accession>A0ABW0TLJ0</accession>
<dbReference type="Proteomes" id="UP001596109">
    <property type="component" value="Unassembled WGS sequence"/>
</dbReference>
<evidence type="ECO:0000256" key="3">
    <source>
        <dbReference type="ARBA" id="ARBA00022692"/>
    </source>
</evidence>
<feature type="transmembrane region" description="Helical" evidence="6">
    <location>
        <begin position="131"/>
        <end position="155"/>
    </location>
</feature>
<keyword evidence="9" id="KW-1185">Reference proteome</keyword>
<feature type="transmembrane region" description="Helical" evidence="6">
    <location>
        <begin position="73"/>
        <end position="92"/>
    </location>
</feature>